<evidence type="ECO:0000256" key="3">
    <source>
        <dbReference type="ARBA" id="ARBA00022801"/>
    </source>
</evidence>
<comment type="similarity">
    <text evidence="1">Belongs to the helicase family. RecQ subfamily.</text>
</comment>
<dbReference type="Pfam" id="PF00270">
    <property type="entry name" value="DEAD"/>
    <property type="match status" value="1"/>
</dbReference>
<dbReference type="AlphaFoldDB" id="A0AAV9J2L4"/>
<dbReference type="NCBIfam" id="TIGR00614">
    <property type="entry name" value="recQ_fam"/>
    <property type="match status" value="1"/>
</dbReference>
<dbReference type="GO" id="GO:0009378">
    <property type="term" value="F:four-way junction helicase activity"/>
    <property type="evidence" value="ECO:0007669"/>
    <property type="project" value="TreeGrafter"/>
</dbReference>
<dbReference type="PROSITE" id="PS51194">
    <property type="entry name" value="HELICASE_CTER"/>
    <property type="match status" value="1"/>
</dbReference>
<comment type="caution">
    <text evidence="11">The sequence shown here is derived from an EMBL/GenBank/DDBJ whole genome shotgun (WGS) entry which is preliminary data.</text>
</comment>
<evidence type="ECO:0000256" key="2">
    <source>
        <dbReference type="ARBA" id="ARBA00022741"/>
    </source>
</evidence>
<dbReference type="GO" id="GO:0005524">
    <property type="term" value="F:ATP binding"/>
    <property type="evidence" value="ECO:0007669"/>
    <property type="project" value="UniProtKB-KW"/>
</dbReference>
<evidence type="ECO:0000256" key="8">
    <source>
        <dbReference type="SAM" id="MobiDB-lite"/>
    </source>
</evidence>
<evidence type="ECO:0000259" key="10">
    <source>
        <dbReference type="PROSITE" id="PS51194"/>
    </source>
</evidence>
<evidence type="ECO:0000313" key="12">
    <source>
        <dbReference type="Proteomes" id="UP001301350"/>
    </source>
</evidence>
<evidence type="ECO:0000256" key="7">
    <source>
        <dbReference type="ARBA" id="ARBA00034808"/>
    </source>
</evidence>
<feature type="region of interest" description="Disordered" evidence="8">
    <location>
        <begin position="670"/>
        <end position="691"/>
    </location>
</feature>
<reference evidence="11 12" key="1">
    <citation type="submission" date="2022-07" db="EMBL/GenBank/DDBJ databases">
        <title>Genome-wide signatures of adaptation to extreme environments.</title>
        <authorList>
            <person name="Cho C.H."/>
            <person name="Yoon H.S."/>
        </authorList>
    </citation>
    <scope>NUCLEOTIDE SEQUENCE [LARGE SCALE GENOMIC DNA]</scope>
    <source>
        <strain evidence="11 12">DBV 063 E5</strain>
    </source>
</reference>
<evidence type="ECO:0000313" key="11">
    <source>
        <dbReference type="EMBL" id="KAK4538560.1"/>
    </source>
</evidence>
<feature type="region of interest" description="Disordered" evidence="8">
    <location>
        <begin position="155"/>
        <end position="177"/>
    </location>
</feature>
<dbReference type="InterPro" id="IPR014001">
    <property type="entry name" value="Helicase_ATP-bd"/>
</dbReference>
<dbReference type="Gene3D" id="3.40.50.300">
    <property type="entry name" value="P-loop containing nucleotide triphosphate hydrolases"/>
    <property type="match status" value="2"/>
</dbReference>
<dbReference type="Proteomes" id="UP001301350">
    <property type="component" value="Unassembled WGS sequence"/>
</dbReference>
<evidence type="ECO:0000256" key="4">
    <source>
        <dbReference type="ARBA" id="ARBA00022806"/>
    </source>
</evidence>
<gene>
    <name evidence="11" type="ORF">CDCA_CDCA18G4585</name>
</gene>
<dbReference type="InterPro" id="IPR027417">
    <property type="entry name" value="P-loop_NTPase"/>
</dbReference>
<protein>
    <recommendedName>
        <fullName evidence="7">DNA 3'-5' helicase</fullName>
        <ecNumber evidence="7">5.6.2.4</ecNumber>
    </recommendedName>
</protein>
<evidence type="ECO:0000256" key="6">
    <source>
        <dbReference type="ARBA" id="ARBA00034617"/>
    </source>
</evidence>
<feature type="region of interest" description="Disordered" evidence="8">
    <location>
        <begin position="51"/>
        <end position="70"/>
    </location>
</feature>
<dbReference type="InterPro" id="IPR011545">
    <property type="entry name" value="DEAD/DEAH_box_helicase_dom"/>
</dbReference>
<sequence length="987" mass="107716">MDVVGAAEVVVHHERTVRVVREVWEEKEKDEELEVTLDEDECGGPCVDPVGSLSGVGADPATPHWRQRKRRRHIVARPVDARSGYAQRGRGRRLRVTGGTGGGWRGRTAGKSGVACVQGRNALDRSLGADRSGADDGTADAEVPDTGTALFDGLGLTESTATPSDRTPPELPRCQGHSVPCRRVLSRRRSASGSAAYYVCARRPRCATFWWEREWLAQQTWRQQCTDATDTATDDATTAATSQAAPALFDLSYHHRLQDALQRLTGFSAFRTVQREAIEHLLRAESVIAVLPTAHGKSLLYQLAAALLPGTAVVITPLVSLMADQLKHMPAALSCACVHAQGMTAAEIRATYDALQRGAYKVLLVTPERFVSDAMVRVLQQTHVSLLVLDEAHCVAEWALHFRPAYLRIPAALHALQRTRPCAVLALTATATPHVIRCIQRTLHPTRHHLLHADVRPTDGRLTFSVSRPPDRHQALVQLLRHRPEWSGPVVVYVQRRRDADQLAAWLQNHLVSAGSYHAGLPLEQRHRVQQQFMQNRLRVVVATVAFGMGLHKADVRGVVHWSVPPSIEAYVQETGRAGRDGRPAQCHLFYGAADAQRTESWVGAAAVDESAVRRLLRVLGERGGGDAGDGVELERLALFEVAALEVALDMPAALIETLLVRLAEAPISSHADDDDDDDDGAPPVPRAEPLLQLLPPAPSSIRFAMYRGRSQLDAATQRRLQALVAVATTAAGSSAATAGLQWHTVATADACRAWRMLPAQVLTALEAYRRQGALLLEWIGASLAVRVSAMTLADAELDAWLAWLLHPIRRADAWKATRARCMRVLAERALQALEQEQEQESMPQRRGRADHAVMAAGLEAYFRTGTLPDLPAVEADLDAVSSAEATLLIADVGALLATANGAKTATADGRQRVRTAAQAARILHGISSARFPYHIWHRSPFWGRYAHLPYAQVLHAAERALARRRQRRPPAPHPCQARGTASPATS</sequence>
<dbReference type="PROSITE" id="PS51192">
    <property type="entry name" value="HELICASE_ATP_BIND_1"/>
    <property type="match status" value="1"/>
</dbReference>
<dbReference type="GO" id="GO:0043138">
    <property type="term" value="F:3'-5' DNA helicase activity"/>
    <property type="evidence" value="ECO:0007669"/>
    <property type="project" value="UniProtKB-EC"/>
</dbReference>
<keyword evidence="4" id="KW-0347">Helicase</keyword>
<organism evidence="11 12">
    <name type="scientific">Cyanidium caldarium</name>
    <name type="common">Red alga</name>
    <dbReference type="NCBI Taxonomy" id="2771"/>
    <lineage>
        <taxon>Eukaryota</taxon>
        <taxon>Rhodophyta</taxon>
        <taxon>Bangiophyceae</taxon>
        <taxon>Cyanidiales</taxon>
        <taxon>Cyanidiaceae</taxon>
        <taxon>Cyanidium</taxon>
    </lineage>
</organism>
<evidence type="ECO:0000256" key="1">
    <source>
        <dbReference type="ARBA" id="ARBA00005446"/>
    </source>
</evidence>
<keyword evidence="12" id="KW-1185">Reference proteome</keyword>
<keyword evidence="3" id="KW-0378">Hydrolase</keyword>
<dbReference type="PANTHER" id="PTHR13710">
    <property type="entry name" value="DNA HELICASE RECQ FAMILY MEMBER"/>
    <property type="match status" value="1"/>
</dbReference>
<name>A0AAV9J2L4_CYACA</name>
<comment type="catalytic activity">
    <reaction evidence="6">
        <text>Couples ATP hydrolysis with the unwinding of duplex DNA by translocating in the 3'-5' direction.</text>
        <dbReference type="EC" id="5.6.2.4"/>
    </reaction>
</comment>
<keyword evidence="2" id="KW-0547">Nucleotide-binding</keyword>
<dbReference type="GO" id="GO:0016787">
    <property type="term" value="F:hydrolase activity"/>
    <property type="evidence" value="ECO:0007669"/>
    <property type="project" value="UniProtKB-KW"/>
</dbReference>
<dbReference type="SMART" id="SM00487">
    <property type="entry name" value="DEXDc"/>
    <property type="match status" value="1"/>
</dbReference>
<dbReference type="InterPro" id="IPR004589">
    <property type="entry name" value="DNA_helicase_ATP-dep_RecQ"/>
</dbReference>
<dbReference type="GO" id="GO:0005737">
    <property type="term" value="C:cytoplasm"/>
    <property type="evidence" value="ECO:0007669"/>
    <property type="project" value="TreeGrafter"/>
</dbReference>
<dbReference type="GO" id="GO:0005694">
    <property type="term" value="C:chromosome"/>
    <property type="evidence" value="ECO:0007669"/>
    <property type="project" value="TreeGrafter"/>
</dbReference>
<proteinExistence type="inferred from homology"/>
<dbReference type="PANTHER" id="PTHR13710:SF108">
    <property type="entry name" value="ATP-DEPENDENT DNA HELICASE Q4"/>
    <property type="match status" value="1"/>
</dbReference>
<keyword evidence="5" id="KW-0067">ATP-binding</keyword>
<dbReference type="EMBL" id="JANCYW010000018">
    <property type="protein sequence ID" value="KAK4538560.1"/>
    <property type="molecule type" value="Genomic_DNA"/>
</dbReference>
<dbReference type="SMART" id="SM00490">
    <property type="entry name" value="HELICc"/>
    <property type="match status" value="1"/>
</dbReference>
<dbReference type="EC" id="5.6.2.4" evidence="7"/>
<dbReference type="GO" id="GO:0005634">
    <property type="term" value="C:nucleus"/>
    <property type="evidence" value="ECO:0007669"/>
    <property type="project" value="TreeGrafter"/>
</dbReference>
<dbReference type="SUPFAM" id="SSF52540">
    <property type="entry name" value="P-loop containing nucleoside triphosphate hydrolases"/>
    <property type="match status" value="1"/>
</dbReference>
<feature type="domain" description="Helicase ATP-binding" evidence="9">
    <location>
        <begin position="278"/>
        <end position="449"/>
    </location>
</feature>
<dbReference type="InterPro" id="IPR001650">
    <property type="entry name" value="Helicase_C-like"/>
</dbReference>
<dbReference type="Pfam" id="PF00271">
    <property type="entry name" value="Helicase_C"/>
    <property type="match status" value="1"/>
</dbReference>
<feature type="region of interest" description="Disordered" evidence="8">
    <location>
        <begin position="964"/>
        <end position="987"/>
    </location>
</feature>
<feature type="domain" description="Helicase C-terminal" evidence="10">
    <location>
        <begin position="475"/>
        <end position="640"/>
    </location>
</feature>
<dbReference type="GO" id="GO:0003676">
    <property type="term" value="F:nucleic acid binding"/>
    <property type="evidence" value="ECO:0007669"/>
    <property type="project" value="InterPro"/>
</dbReference>
<feature type="region of interest" description="Disordered" evidence="8">
    <location>
        <begin position="85"/>
        <end position="111"/>
    </location>
</feature>
<dbReference type="GO" id="GO:0000724">
    <property type="term" value="P:double-strand break repair via homologous recombination"/>
    <property type="evidence" value="ECO:0007669"/>
    <property type="project" value="TreeGrafter"/>
</dbReference>
<evidence type="ECO:0000256" key="5">
    <source>
        <dbReference type="ARBA" id="ARBA00022840"/>
    </source>
</evidence>
<feature type="region of interest" description="Disordered" evidence="8">
    <location>
        <begin position="126"/>
        <end position="145"/>
    </location>
</feature>
<accession>A0AAV9J2L4</accession>
<evidence type="ECO:0000259" key="9">
    <source>
        <dbReference type="PROSITE" id="PS51192"/>
    </source>
</evidence>